<evidence type="ECO:0000256" key="4">
    <source>
        <dbReference type="ARBA" id="ARBA00022833"/>
    </source>
</evidence>
<dbReference type="SUPFAM" id="SSF57903">
    <property type="entry name" value="FYVE/PHD zinc finger"/>
    <property type="match status" value="1"/>
</dbReference>
<reference evidence="9 10" key="1">
    <citation type="submission" date="2017-06" db="EMBL/GenBank/DDBJ databases">
        <title>Draft genome sequence of a variant of Elsinoe murrayae.</title>
        <authorList>
            <person name="Cheng Q."/>
        </authorList>
    </citation>
    <scope>NUCLEOTIDE SEQUENCE [LARGE SCALE GENOMIC DNA]</scope>
    <source>
        <strain evidence="9 10">CQ-2017a</strain>
    </source>
</reference>
<keyword evidence="4" id="KW-0862">Zinc</keyword>
<dbReference type="EMBL" id="NKHZ01000029">
    <property type="protein sequence ID" value="PNS19994.1"/>
    <property type="molecule type" value="Genomic_DNA"/>
</dbReference>
<comment type="caution">
    <text evidence="9">The sequence shown here is derived from an EMBL/GenBank/DDBJ whole genome shotgun (WGS) entry which is preliminary data.</text>
</comment>
<name>A0A2K1QY57_9PEZI</name>
<feature type="domain" description="Polycomb protein VEFS-Box" evidence="8">
    <location>
        <begin position="509"/>
        <end position="615"/>
    </location>
</feature>
<dbReference type="STRING" id="2082308.A0A2K1QY57"/>
<feature type="region of interest" description="Disordered" evidence="7">
    <location>
        <begin position="641"/>
        <end position="674"/>
    </location>
</feature>
<keyword evidence="2" id="KW-0479">Metal-binding</keyword>
<dbReference type="Pfam" id="PF09733">
    <property type="entry name" value="VEFS-Box"/>
    <property type="match status" value="1"/>
</dbReference>
<keyword evidence="10" id="KW-1185">Reference proteome</keyword>
<dbReference type="GO" id="GO:0008270">
    <property type="term" value="F:zinc ion binding"/>
    <property type="evidence" value="ECO:0007669"/>
    <property type="project" value="UniProtKB-KW"/>
</dbReference>
<dbReference type="Proteomes" id="UP000243797">
    <property type="component" value="Unassembled WGS sequence"/>
</dbReference>
<feature type="region of interest" description="Disordered" evidence="7">
    <location>
        <begin position="451"/>
        <end position="497"/>
    </location>
</feature>
<accession>A0A2K1QY57</accession>
<gene>
    <name evidence="9" type="ORF">CAC42_7961</name>
</gene>
<evidence type="ECO:0000256" key="6">
    <source>
        <dbReference type="ARBA" id="ARBA00023163"/>
    </source>
</evidence>
<evidence type="ECO:0000259" key="8">
    <source>
        <dbReference type="Pfam" id="PF09733"/>
    </source>
</evidence>
<evidence type="ECO:0000256" key="1">
    <source>
        <dbReference type="ARBA" id="ARBA00007416"/>
    </source>
</evidence>
<feature type="region of interest" description="Disordered" evidence="7">
    <location>
        <begin position="521"/>
        <end position="543"/>
    </location>
</feature>
<evidence type="ECO:0000256" key="7">
    <source>
        <dbReference type="SAM" id="MobiDB-lite"/>
    </source>
</evidence>
<keyword evidence="3" id="KW-0863">Zinc-finger</keyword>
<evidence type="ECO:0000256" key="5">
    <source>
        <dbReference type="ARBA" id="ARBA00023015"/>
    </source>
</evidence>
<dbReference type="CDD" id="cd21552">
    <property type="entry name" value="VEFS-box_ctSUZ12-like"/>
    <property type="match status" value="1"/>
</dbReference>
<protein>
    <recommendedName>
        <fullName evidence="8">Polycomb protein VEFS-Box domain-containing protein</fullName>
    </recommendedName>
</protein>
<feature type="region of interest" description="Disordered" evidence="7">
    <location>
        <begin position="111"/>
        <end position="132"/>
    </location>
</feature>
<evidence type="ECO:0000256" key="3">
    <source>
        <dbReference type="ARBA" id="ARBA00022771"/>
    </source>
</evidence>
<evidence type="ECO:0000313" key="10">
    <source>
        <dbReference type="Proteomes" id="UP000243797"/>
    </source>
</evidence>
<dbReference type="InParanoid" id="A0A2K1QY57"/>
<dbReference type="AlphaFoldDB" id="A0A2K1QY57"/>
<dbReference type="InterPro" id="IPR011011">
    <property type="entry name" value="Znf_FYVE_PHD"/>
</dbReference>
<keyword evidence="5" id="KW-0805">Transcription regulation</keyword>
<evidence type="ECO:0000313" key="9">
    <source>
        <dbReference type="EMBL" id="PNS19994.1"/>
    </source>
</evidence>
<feature type="compositionally biased region" description="Acidic residues" evidence="7">
    <location>
        <begin position="525"/>
        <end position="535"/>
    </location>
</feature>
<dbReference type="InterPro" id="IPR019135">
    <property type="entry name" value="Polycomb_protein_VEFS-Box"/>
</dbReference>
<proteinExistence type="inferred from homology"/>
<sequence length="879" mass="99842">MVLENGFKHTYSGTTALYDYASRSNDIKKQDLPRFLRRNITKILDSHERTLSVTGLGRREESVRARIVPPGIVCNRTESPDHKTLDWYPSEDEIRACETAPMLRIVPHAIVSRDSSRPDTSKRVSEPDWLPDPDSFNLTSELQCTIQRRPDLQSSYWKATYQETKAARLLCAVQNDGKSSVTIRLDAPFIFPLAVMLGSEDTQQPNLESLPDNVNMGNYRLKMEIAAGNAKARRELYDFLHEGDPKNEAFDIQAPIRAFVAGKTLAGGFATTEEEQFVQLNIGKISDSHPTKYRLAVNVHWNKGGESILESSRRSRLSMSASKLAEEVVPKQKSQQDEWEITYMAGGSLGRKRIVVANNLKCQFCRDKLPHSSFDRLHMHYIVNHEHFVFTLKATREFQGVQQRTLFVELNAEPPRPRASNGVPDEREMEWIRPSKPFHLQKYLRGDDSWVSPRGLPRKARQKSPVRETSSNAFRSSAPSRERSPTGIQTLQPRKRKRYQVPLVPNVELYRTATKRELKAGEVLSESDEDSEDDWAAEKQKLRQSPIRGASRGEFFRMFNRYIHEEGPCSDKHLQYAVIRFAKSYRKQLQRPLVFKDWKTKLQQLLLTGLIPRRTHDYCVSICMQSDEDFNAGVSPGLRNGTNGIKHNMSNGVEHSDEDSGPLGNGMDIDKDPDKSADAKVARRLDTTIFQWQHLPSPEKAPGAHPLTGHPKVKQLLGFVAIHPAFQTRLFDILCSKEAQAAAILKLESIVHGRTPLRVYQDDYEKWLLALTDAESVTIHAGTCCCGGVPRGVEAITCGNTYCRSSGFHRVCVNVTDRVMDWKCMACDGRSTPWVLTKLDLLERERQEKIEVPTLQNREFWVDMLGRQATASGESKMLE</sequence>
<feature type="compositionally biased region" description="Polar residues" evidence="7">
    <location>
        <begin position="641"/>
        <end position="653"/>
    </location>
</feature>
<organism evidence="9 10">
    <name type="scientific">Sphaceloma murrayae</name>
    <dbReference type="NCBI Taxonomy" id="2082308"/>
    <lineage>
        <taxon>Eukaryota</taxon>
        <taxon>Fungi</taxon>
        <taxon>Dikarya</taxon>
        <taxon>Ascomycota</taxon>
        <taxon>Pezizomycotina</taxon>
        <taxon>Dothideomycetes</taxon>
        <taxon>Dothideomycetidae</taxon>
        <taxon>Myriangiales</taxon>
        <taxon>Elsinoaceae</taxon>
        <taxon>Sphaceloma</taxon>
    </lineage>
</organism>
<evidence type="ECO:0000256" key="2">
    <source>
        <dbReference type="ARBA" id="ARBA00022723"/>
    </source>
</evidence>
<feature type="compositionally biased region" description="Polar residues" evidence="7">
    <location>
        <begin position="467"/>
        <end position="479"/>
    </location>
</feature>
<dbReference type="OrthoDB" id="166746at2759"/>
<feature type="compositionally biased region" description="Basic and acidic residues" evidence="7">
    <location>
        <begin position="114"/>
        <end position="126"/>
    </location>
</feature>
<keyword evidence="6" id="KW-0804">Transcription</keyword>
<comment type="similarity">
    <text evidence="1">Belongs to the VEFS (VRN2-EMF2-FIS2-SU(Z)12) family.</text>
</comment>